<evidence type="ECO:0000313" key="20">
    <source>
        <dbReference type="RefSeq" id="XP_008575668.1"/>
    </source>
</evidence>
<dbReference type="Pfam" id="PF00443">
    <property type="entry name" value="UCH"/>
    <property type="match status" value="1"/>
</dbReference>
<feature type="region of interest" description="Disordered" evidence="17">
    <location>
        <begin position="467"/>
        <end position="508"/>
    </location>
</feature>
<dbReference type="InterPro" id="IPR038765">
    <property type="entry name" value="Papain-like_cys_pep_sf"/>
</dbReference>
<keyword evidence="10" id="KW-0788">Thiol protease</keyword>
<evidence type="ECO:0000256" key="14">
    <source>
        <dbReference type="ARBA" id="ARBA00029884"/>
    </source>
</evidence>
<dbReference type="InterPro" id="IPR009818">
    <property type="entry name" value="PAM2_motif"/>
</dbReference>
<feature type="region of interest" description="Disordered" evidence="17">
    <location>
        <begin position="149"/>
        <end position="174"/>
    </location>
</feature>
<comment type="catalytic activity">
    <reaction evidence="1">
        <text>Thiol-dependent hydrolysis of ester, thioester, amide, peptide and isopeptide bonds formed by the C-terminal Gly of ubiquitin (a 76-residue protein attached to proteins as an intracellular targeting signal).</text>
        <dbReference type="EC" id="3.4.19.12"/>
    </reaction>
</comment>
<evidence type="ECO:0000256" key="6">
    <source>
        <dbReference type="ARBA" id="ARBA00022670"/>
    </source>
</evidence>
<feature type="domain" description="USP" evidence="18">
    <location>
        <begin position="329"/>
        <end position="709"/>
    </location>
</feature>
<evidence type="ECO:0000256" key="11">
    <source>
        <dbReference type="ARBA" id="ARBA00023006"/>
    </source>
</evidence>
<keyword evidence="19" id="KW-1185">Reference proteome</keyword>
<evidence type="ECO:0000256" key="10">
    <source>
        <dbReference type="ARBA" id="ARBA00022807"/>
    </source>
</evidence>
<evidence type="ECO:0000256" key="13">
    <source>
        <dbReference type="ARBA" id="ARBA00023242"/>
    </source>
</evidence>
<evidence type="ECO:0000256" key="1">
    <source>
        <dbReference type="ARBA" id="ARBA00000707"/>
    </source>
</evidence>
<dbReference type="PROSITE" id="PS50235">
    <property type="entry name" value="USP_3"/>
    <property type="match status" value="1"/>
</dbReference>
<comment type="similarity">
    <text evidence="3">Belongs to the peptidase C19 family. USP10 subfamily.</text>
</comment>
<dbReference type="Pfam" id="PF07145">
    <property type="entry name" value="PAM2"/>
    <property type="match status" value="1"/>
</dbReference>
<evidence type="ECO:0000256" key="15">
    <source>
        <dbReference type="ARBA" id="ARBA00029887"/>
    </source>
</evidence>
<dbReference type="RefSeq" id="XP_008575668.1">
    <property type="nucleotide sequence ID" value="XM_008577446.1"/>
</dbReference>
<dbReference type="InterPro" id="IPR001394">
    <property type="entry name" value="Peptidase_C19_UCH"/>
</dbReference>
<keyword evidence="8" id="KW-0833">Ubl conjugation pathway</keyword>
<sequence length="712" mass="79145">MAIAVAGLVFVHDLRHSTQNKRYVFGDFSPDEFNQFFVTPRSSVELPPYSGTVLCGTQAADERPDGQEYQRIEFGVNEVIEPDDSLLRNPSYSISSTLNPQAPEFILSCTTSKKTPDGIDKDVNYSSIDCQYPDSALALDSSSNVEAEVLDNDGVSGGLGQRERKKKKKRPPGYYSYLKDGGDDSVSTEALVNGHANSAVQNSVSTEDAEFMGDMPPSVTPRTCNSPQNSTDFVSDTVPDGSFPRALDSDARTAGQPEGCHGTNFEQSCAVPVSQPKSWASLFHDSKPSSSSPVAYVETKYSPPATSPLASEKQVEVKEGLVPVSEDPVAIKIAGNWCYINATLQALVACPPMYHLMKFIPLYSKVQRPCTSTPMIDSFVRLMNEFTNMPVPPKPRQALGDKIVRNIRPGAAFEPTYIYRLLTVIKSSLSEKRRQEDAEEYLGFILNGLHEEMLNLKKLLSPNNEKFRISNGPKSHSVNEEEQEEQGEGSEDEWEQVGPRNKTSVTRQADFVQTPITGIFGGHIGSVVYQQSSIESATLQPFFTLQLDIQSDKIRTVQDALESLVARESAQGYTTKTKQEVEISRRVTLEKLPPVLVLHLKQFVYEKTGGCQKLIKNIEYPADLEISKELLSPGVKNKNFKCHRTYRLFAVVYHHGNSAKGGHYTTDVFQIGLNGWLRIDDQTVKVINQYQVVKPTAERTAYLLYYRRVDLL</sequence>
<evidence type="ECO:0000256" key="8">
    <source>
        <dbReference type="ARBA" id="ARBA00022786"/>
    </source>
</evidence>
<evidence type="ECO:0000259" key="18">
    <source>
        <dbReference type="PROSITE" id="PS50235"/>
    </source>
</evidence>
<dbReference type="Gene3D" id="3.90.70.10">
    <property type="entry name" value="Cysteine proteinases"/>
    <property type="match status" value="1"/>
</dbReference>
<name>A0ABM0R4X7_GALVR</name>
<proteinExistence type="inferred from homology"/>
<dbReference type="InterPro" id="IPR050164">
    <property type="entry name" value="Peptidase_C19"/>
</dbReference>
<evidence type="ECO:0000256" key="7">
    <source>
        <dbReference type="ARBA" id="ARBA00022763"/>
    </source>
</evidence>
<evidence type="ECO:0000256" key="5">
    <source>
        <dbReference type="ARBA" id="ARBA00014599"/>
    </source>
</evidence>
<dbReference type="PANTHER" id="PTHR24006:SF687">
    <property type="entry name" value="UBIQUITIN CARBOXYL-TERMINAL HYDROLASE 10"/>
    <property type="match status" value="1"/>
</dbReference>
<dbReference type="Proteomes" id="UP000694923">
    <property type="component" value="Unplaced"/>
</dbReference>
<comment type="subcellular location">
    <subcellularLocation>
        <location evidence="2">Nucleus</location>
    </subcellularLocation>
</comment>
<evidence type="ECO:0000313" key="19">
    <source>
        <dbReference type="Proteomes" id="UP000694923"/>
    </source>
</evidence>
<dbReference type="EC" id="3.4.19.12" evidence="4"/>
<evidence type="ECO:0000256" key="4">
    <source>
        <dbReference type="ARBA" id="ARBA00012759"/>
    </source>
</evidence>
<keyword evidence="7" id="KW-0227">DNA damage</keyword>
<keyword evidence="12" id="KW-0234">DNA repair</keyword>
<dbReference type="InterPro" id="IPR028889">
    <property type="entry name" value="USP"/>
</dbReference>
<evidence type="ECO:0000256" key="9">
    <source>
        <dbReference type="ARBA" id="ARBA00022801"/>
    </source>
</evidence>
<keyword evidence="13" id="KW-0539">Nucleus</keyword>
<dbReference type="InterPro" id="IPR018200">
    <property type="entry name" value="USP_CS"/>
</dbReference>
<dbReference type="GeneID" id="103594239"/>
<gene>
    <name evidence="20" type="primary">LOC103594239</name>
</gene>
<dbReference type="PANTHER" id="PTHR24006">
    <property type="entry name" value="UBIQUITIN CARBOXYL-TERMINAL HYDROLASE"/>
    <property type="match status" value="1"/>
</dbReference>
<evidence type="ECO:0000256" key="2">
    <source>
        <dbReference type="ARBA" id="ARBA00004123"/>
    </source>
</evidence>
<accession>A0ABM0R4X7</accession>
<protein>
    <recommendedName>
        <fullName evidence="5">Ubiquitin carboxyl-terminal hydrolase 10</fullName>
        <ecNumber evidence="4">3.4.19.12</ecNumber>
    </recommendedName>
    <alternativeName>
        <fullName evidence="14">Deubiquitinating enzyme 10</fullName>
    </alternativeName>
    <alternativeName>
        <fullName evidence="15">Ubiquitin thioesterase 10</fullName>
    </alternativeName>
    <alternativeName>
        <fullName evidence="16">Ubiquitin-specific-processing protease 10</fullName>
    </alternativeName>
</protein>
<keyword evidence="11" id="KW-0072">Autophagy</keyword>
<evidence type="ECO:0000256" key="17">
    <source>
        <dbReference type="SAM" id="MobiDB-lite"/>
    </source>
</evidence>
<feature type="compositionally biased region" description="Acidic residues" evidence="17">
    <location>
        <begin position="480"/>
        <end position="495"/>
    </location>
</feature>
<keyword evidence="6" id="KW-0645">Protease</keyword>
<evidence type="ECO:0000256" key="12">
    <source>
        <dbReference type="ARBA" id="ARBA00023204"/>
    </source>
</evidence>
<evidence type="ECO:0000256" key="3">
    <source>
        <dbReference type="ARBA" id="ARBA00005427"/>
    </source>
</evidence>
<dbReference type="PROSITE" id="PS00973">
    <property type="entry name" value="USP_2"/>
    <property type="match status" value="1"/>
</dbReference>
<keyword evidence="9" id="KW-0378">Hydrolase</keyword>
<organism evidence="19 20">
    <name type="scientific">Galeopterus variegatus</name>
    <name type="common">Malayan flying lemur</name>
    <name type="synonym">Cynocephalus variegatus</name>
    <dbReference type="NCBI Taxonomy" id="482537"/>
    <lineage>
        <taxon>Eukaryota</taxon>
        <taxon>Metazoa</taxon>
        <taxon>Chordata</taxon>
        <taxon>Craniata</taxon>
        <taxon>Vertebrata</taxon>
        <taxon>Euteleostomi</taxon>
        <taxon>Mammalia</taxon>
        <taxon>Eutheria</taxon>
        <taxon>Euarchontoglires</taxon>
        <taxon>Dermoptera</taxon>
        <taxon>Cynocephalidae</taxon>
        <taxon>Galeopterus</taxon>
    </lineage>
</organism>
<evidence type="ECO:0000256" key="16">
    <source>
        <dbReference type="ARBA" id="ARBA00032091"/>
    </source>
</evidence>
<dbReference type="CDD" id="cd02257">
    <property type="entry name" value="Peptidase_C19"/>
    <property type="match status" value="1"/>
</dbReference>
<reference evidence="20" key="1">
    <citation type="submission" date="2025-08" db="UniProtKB">
        <authorList>
            <consortium name="RefSeq"/>
        </authorList>
    </citation>
    <scope>IDENTIFICATION</scope>
</reference>
<dbReference type="SUPFAM" id="SSF54001">
    <property type="entry name" value="Cysteine proteinases"/>
    <property type="match status" value="1"/>
</dbReference>